<comment type="caution">
    <text evidence="1">The sequence shown here is derived from an EMBL/GenBank/DDBJ whole genome shotgun (WGS) entry which is preliminary data.</text>
</comment>
<sequence>MSRVNVSTLEGAVLDWAVAKCQNLPIKYDPMGFGSGSEAGFWVWDDDPKGYITKIGRGYSPSTNWQLGGPIADAQNISLISPSDGSTTCSAYVKGGECTQNGNTLLIAAMRAYVCSVLGEEIDLPEKAFH</sequence>
<dbReference type="PATRIC" id="fig|171383.3.peg.2995"/>
<reference evidence="2" key="1">
    <citation type="submission" date="2015-08" db="EMBL/GenBank/DDBJ databases">
        <title>Vibrio galatheae sp. nov., a novel member of the Vibrionaceae family isolated from the Solomon Islands.</title>
        <authorList>
            <person name="Giubergia S."/>
            <person name="Machado H."/>
            <person name="Mateiu R.V."/>
            <person name="Gram L."/>
        </authorList>
    </citation>
    <scope>NUCLEOTIDE SEQUENCE [LARGE SCALE GENOMIC DNA]</scope>
    <source>
        <strain evidence="2">DSM 19134</strain>
    </source>
</reference>
<organism evidence="1 2">
    <name type="scientific">Vibrio hepatarius</name>
    <dbReference type="NCBI Taxonomy" id="171383"/>
    <lineage>
        <taxon>Bacteria</taxon>
        <taxon>Pseudomonadati</taxon>
        <taxon>Pseudomonadota</taxon>
        <taxon>Gammaproteobacteria</taxon>
        <taxon>Vibrionales</taxon>
        <taxon>Vibrionaceae</taxon>
        <taxon>Vibrio</taxon>
        <taxon>Vibrio oreintalis group</taxon>
    </lineage>
</organism>
<dbReference type="STRING" id="171383.AKJ31_14640"/>
<name>A0A0M0HXX9_9VIBR</name>
<evidence type="ECO:0008006" key="3">
    <source>
        <dbReference type="Google" id="ProtNLM"/>
    </source>
</evidence>
<dbReference type="Pfam" id="PF10765">
    <property type="entry name" value="Phage_P22_NinX"/>
    <property type="match status" value="1"/>
</dbReference>
<dbReference type="AlphaFoldDB" id="A0A0M0HXX9"/>
<dbReference type="Proteomes" id="UP000037530">
    <property type="component" value="Unassembled WGS sequence"/>
</dbReference>
<dbReference type="OrthoDB" id="6902912at2"/>
<dbReference type="InterPro" id="IPR019701">
    <property type="entry name" value="Phage_P22_NinX"/>
</dbReference>
<keyword evidence="2" id="KW-1185">Reference proteome</keyword>
<gene>
    <name evidence="1" type="ORF">AKJ31_14640</name>
</gene>
<dbReference type="RefSeq" id="WP_053409858.1">
    <property type="nucleotide sequence ID" value="NZ_LHPI01000013.1"/>
</dbReference>
<proteinExistence type="predicted"/>
<evidence type="ECO:0000313" key="1">
    <source>
        <dbReference type="EMBL" id="KOO06934.1"/>
    </source>
</evidence>
<dbReference type="EMBL" id="LHPI01000013">
    <property type="protein sequence ID" value="KOO06934.1"/>
    <property type="molecule type" value="Genomic_DNA"/>
</dbReference>
<protein>
    <recommendedName>
        <fullName evidence="3">DUF2591 domain-containing protein</fullName>
    </recommendedName>
</protein>
<accession>A0A0M0HXX9</accession>
<evidence type="ECO:0000313" key="2">
    <source>
        <dbReference type="Proteomes" id="UP000037530"/>
    </source>
</evidence>